<feature type="transmembrane region" description="Helical" evidence="1">
    <location>
        <begin position="6"/>
        <end position="31"/>
    </location>
</feature>
<organism evidence="2 3">
    <name type="scientific">Pan troglodytes</name>
    <name type="common">Chimpanzee</name>
    <dbReference type="NCBI Taxonomy" id="9598"/>
    <lineage>
        <taxon>Eukaryota</taxon>
        <taxon>Metazoa</taxon>
        <taxon>Chordata</taxon>
        <taxon>Craniata</taxon>
        <taxon>Vertebrata</taxon>
        <taxon>Euteleostomi</taxon>
        <taxon>Mammalia</taxon>
        <taxon>Eutheria</taxon>
        <taxon>Euarchontoglires</taxon>
        <taxon>Primates</taxon>
        <taxon>Haplorrhini</taxon>
        <taxon>Catarrhini</taxon>
        <taxon>Hominidae</taxon>
        <taxon>Pan</taxon>
    </lineage>
</organism>
<dbReference type="AlphaFoldDB" id="A0A2J8JPS8"/>
<sequence length="38" mass="4504">MVKVFLWKLYGVMCLQPPFSFFLVLGFSTVWSKPRYTS</sequence>
<name>A0A2J8JPS8_PANTR</name>
<gene>
    <name evidence="2" type="ORF">CK820_G0045586</name>
</gene>
<dbReference type="Proteomes" id="UP000236370">
    <property type="component" value="Unassembled WGS sequence"/>
</dbReference>
<evidence type="ECO:0000313" key="3">
    <source>
        <dbReference type="Proteomes" id="UP000236370"/>
    </source>
</evidence>
<accession>A0A2J8JPS8</accession>
<dbReference type="EMBL" id="NBAG03000435">
    <property type="protein sequence ID" value="PNI24782.1"/>
    <property type="molecule type" value="Genomic_DNA"/>
</dbReference>
<evidence type="ECO:0000313" key="2">
    <source>
        <dbReference type="EMBL" id="PNI24782.1"/>
    </source>
</evidence>
<reference evidence="2 3" key="1">
    <citation type="submission" date="2017-12" db="EMBL/GenBank/DDBJ databases">
        <title>High-resolution comparative analysis of great ape genomes.</title>
        <authorList>
            <person name="Pollen A."/>
            <person name="Hastie A."/>
            <person name="Hormozdiari F."/>
            <person name="Dougherty M."/>
            <person name="Liu R."/>
            <person name="Chaisson M."/>
            <person name="Hoppe E."/>
            <person name="Hill C."/>
            <person name="Pang A."/>
            <person name="Hillier L."/>
            <person name="Baker C."/>
            <person name="Armstrong J."/>
            <person name="Shendure J."/>
            <person name="Paten B."/>
            <person name="Wilson R."/>
            <person name="Chao H."/>
            <person name="Schneider V."/>
            <person name="Ventura M."/>
            <person name="Kronenberg Z."/>
            <person name="Murali S."/>
            <person name="Gordon D."/>
            <person name="Cantsilieris S."/>
            <person name="Munson K."/>
            <person name="Nelson B."/>
            <person name="Raja A."/>
            <person name="Underwood J."/>
            <person name="Diekhans M."/>
            <person name="Fiddes I."/>
            <person name="Haussler D."/>
            <person name="Eichler E."/>
        </authorList>
    </citation>
    <scope>NUCLEOTIDE SEQUENCE [LARGE SCALE GENOMIC DNA]</scope>
    <source>
        <strain evidence="2">Yerkes chimp pedigree #C0471</strain>
    </source>
</reference>
<comment type="caution">
    <text evidence="2">The sequence shown here is derived from an EMBL/GenBank/DDBJ whole genome shotgun (WGS) entry which is preliminary data.</text>
</comment>
<keyword evidence="1" id="KW-0472">Membrane</keyword>
<proteinExistence type="predicted"/>
<keyword evidence="1" id="KW-1133">Transmembrane helix</keyword>
<protein>
    <submittedName>
        <fullName evidence="2">ZNF708 isoform 1</fullName>
    </submittedName>
</protein>
<evidence type="ECO:0000256" key="1">
    <source>
        <dbReference type="SAM" id="Phobius"/>
    </source>
</evidence>
<keyword evidence="1" id="KW-0812">Transmembrane</keyword>